<reference evidence="1 2" key="1">
    <citation type="journal article" date="2019" name="Nat. Ecol. Evol.">
        <title>Megaphylogeny resolves global patterns of mushroom evolution.</title>
        <authorList>
            <person name="Varga T."/>
            <person name="Krizsan K."/>
            <person name="Foldi C."/>
            <person name="Dima B."/>
            <person name="Sanchez-Garcia M."/>
            <person name="Sanchez-Ramirez S."/>
            <person name="Szollosi G.J."/>
            <person name="Szarkandi J.G."/>
            <person name="Papp V."/>
            <person name="Albert L."/>
            <person name="Andreopoulos W."/>
            <person name="Angelini C."/>
            <person name="Antonin V."/>
            <person name="Barry K.W."/>
            <person name="Bougher N.L."/>
            <person name="Buchanan P."/>
            <person name="Buyck B."/>
            <person name="Bense V."/>
            <person name="Catcheside P."/>
            <person name="Chovatia M."/>
            <person name="Cooper J."/>
            <person name="Damon W."/>
            <person name="Desjardin D."/>
            <person name="Finy P."/>
            <person name="Geml J."/>
            <person name="Haridas S."/>
            <person name="Hughes K."/>
            <person name="Justo A."/>
            <person name="Karasinski D."/>
            <person name="Kautmanova I."/>
            <person name="Kiss B."/>
            <person name="Kocsube S."/>
            <person name="Kotiranta H."/>
            <person name="LaButti K.M."/>
            <person name="Lechner B.E."/>
            <person name="Liimatainen K."/>
            <person name="Lipzen A."/>
            <person name="Lukacs Z."/>
            <person name="Mihaltcheva S."/>
            <person name="Morgado L.N."/>
            <person name="Niskanen T."/>
            <person name="Noordeloos M.E."/>
            <person name="Ohm R.A."/>
            <person name="Ortiz-Santana B."/>
            <person name="Ovrebo C."/>
            <person name="Racz N."/>
            <person name="Riley R."/>
            <person name="Savchenko A."/>
            <person name="Shiryaev A."/>
            <person name="Soop K."/>
            <person name="Spirin V."/>
            <person name="Szebenyi C."/>
            <person name="Tomsovsky M."/>
            <person name="Tulloss R.E."/>
            <person name="Uehling J."/>
            <person name="Grigoriev I.V."/>
            <person name="Vagvolgyi C."/>
            <person name="Papp T."/>
            <person name="Martin F.M."/>
            <person name="Miettinen O."/>
            <person name="Hibbett D.S."/>
            <person name="Nagy L.G."/>
        </authorList>
    </citation>
    <scope>NUCLEOTIDE SEQUENCE [LARGE SCALE GENOMIC DNA]</scope>
    <source>
        <strain evidence="1 2">FP101781</strain>
    </source>
</reference>
<dbReference type="AlphaFoldDB" id="A0A4Y7SM40"/>
<comment type="caution">
    <text evidence="1">The sequence shown here is derived from an EMBL/GenBank/DDBJ whole genome shotgun (WGS) entry which is preliminary data.</text>
</comment>
<gene>
    <name evidence="1" type="ORF">FA13DRAFT_1715755</name>
</gene>
<evidence type="ECO:0000313" key="1">
    <source>
        <dbReference type="EMBL" id="TEB22791.1"/>
    </source>
</evidence>
<sequence length="363" mass="39723">MSEGPRRMGQWEKGCTDLGGGAGSLMSTCLTFPPDPIPFHMFPRPTPTLASLAFAFGIVLNVLPVSALRHGPIHLGKRPKEKIRFTSWGEKFGELIWSSVRKVWCWRSLKAMGISAKAEYLLCMRIGRVTRLIPHDSLKLPETFSRDEREVLTRSRGVFEAINSGANVFSTRHESYTNMEGQQTSGKYTKVLAPFGYRAGGFRIALSPSFGYLRRVEALAMASLCLGRRGKTIRREGQALSMNASCEMKGRASILSSAQKASPLRGYAMFIRVINDETTTSTLGLAVSLPHPHLHLATNACSPPPSPIGPPAPFYTLSNPGTAQNRAASRGVHPLYVARILKPTISNGDTGIERQTLDLLDPT</sequence>
<keyword evidence="2" id="KW-1185">Reference proteome</keyword>
<accession>A0A4Y7SM40</accession>
<dbReference type="Proteomes" id="UP000298030">
    <property type="component" value="Unassembled WGS sequence"/>
</dbReference>
<organism evidence="1 2">
    <name type="scientific">Coprinellus micaceus</name>
    <name type="common">Glistening ink-cap mushroom</name>
    <name type="synonym">Coprinus micaceus</name>
    <dbReference type="NCBI Taxonomy" id="71717"/>
    <lineage>
        <taxon>Eukaryota</taxon>
        <taxon>Fungi</taxon>
        <taxon>Dikarya</taxon>
        <taxon>Basidiomycota</taxon>
        <taxon>Agaricomycotina</taxon>
        <taxon>Agaricomycetes</taxon>
        <taxon>Agaricomycetidae</taxon>
        <taxon>Agaricales</taxon>
        <taxon>Agaricineae</taxon>
        <taxon>Psathyrellaceae</taxon>
        <taxon>Coprinellus</taxon>
    </lineage>
</organism>
<proteinExistence type="predicted"/>
<name>A0A4Y7SM40_COPMI</name>
<evidence type="ECO:0000313" key="2">
    <source>
        <dbReference type="Proteomes" id="UP000298030"/>
    </source>
</evidence>
<protein>
    <submittedName>
        <fullName evidence="1">Uncharacterized protein</fullName>
    </submittedName>
</protein>
<dbReference type="EMBL" id="QPFP01000085">
    <property type="protein sequence ID" value="TEB22791.1"/>
    <property type="molecule type" value="Genomic_DNA"/>
</dbReference>